<feature type="region of interest" description="Disordered" evidence="1">
    <location>
        <begin position="1"/>
        <end position="31"/>
    </location>
</feature>
<evidence type="ECO:0000313" key="3">
    <source>
        <dbReference type="Proteomes" id="UP001174936"/>
    </source>
</evidence>
<comment type="caution">
    <text evidence="2">The sequence shown here is derived from an EMBL/GenBank/DDBJ whole genome shotgun (WGS) entry which is preliminary data.</text>
</comment>
<dbReference type="Proteomes" id="UP001174936">
    <property type="component" value="Unassembled WGS sequence"/>
</dbReference>
<gene>
    <name evidence="2" type="ORF">B0T16DRAFT_69531</name>
</gene>
<dbReference type="EMBL" id="JAULSV010000001">
    <property type="protein sequence ID" value="KAK0657872.1"/>
    <property type="molecule type" value="Genomic_DNA"/>
</dbReference>
<protein>
    <recommendedName>
        <fullName evidence="4">Apple domain-containing protein</fullName>
    </recommendedName>
</protein>
<evidence type="ECO:0000256" key="1">
    <source>
        <dbReference type="SAM" id="MobiDB-lite"/>
    </source>
</evidence>
<keyword evidence="3" id="KW-1185">Reference proteome</keyword>
<name>A0AA39YSN9_9PEZI</name>
<evidence type="ECO:0008006" key="4">
    <source>
        <dbReference type="Google" id="ProtNLM"/>
    </source>
</evidence>
<proteinExistence type="predicted"/>
<organism evidence="2 3">
    <name type="scientific">Cercophora newfieldiana</name>
    <dbReference type="NCBI Taxonomy" id="92897"/>
    <lineage>
        <taxon>Eukaryota</taxon>
        <taxon>Fungi</taxon>
        <taxon>Dikarya</taxon>
        <taxon>Ascomycota</taxon>
        <taxon>Pezizomycotina</taxon>
        <taxon>Sordariomycetes</taxon>
        <taxon>Sordariomycetidae</taxon>
        <taxon>Sordariales</taxon>
        <taxon>Lasiosphaeriaceae</taxon>
        <taxon>Cercophora</taxon>
    </lineage>
</organism>
<accession>A0AA39YSN9</accession>
<sequence length="375" mass="39370">MRLSFSAAATDAQKPRRPISFQPRPTPPNEGGFRVKTICRFLYRLNDMRPARIFGGVVVGLLPLAAALRPNLNFPSVCSVDGVLRYFTCSRNVSPVCAVELAEQAVEFCRDFLAVEPVTVTLTTVTPVDSSTIIETSTTSTTTTIETTTTELTTTLTTETSTLLTISTTFVNPPLTEKKKRTATAACPSIVSKNLLHHPASRLSRACSCLSVTPTTSTVTIPAATAPTTTVLATSTTIETLIFSSTEVSTATSIETLVSSTTTTTTAVATFTLPPQCVDPPLSGIFPAGTGNQFQSEVIVSSVQECCALCYDTLNCVGAGYASDGRTCNLLLKVQPQAGTGSSDQCPLGFDSTNSISSPVPGAVEGAFLGPCKPV</sequence>
<reference evidence="2" key="1">
    <citation type="submission" date="2023-06" db="EMBL/GenBank/DDBJ databases">
        <title>Genome-scale phylogeny and comparative genomics of the fungal order Sordariales.</title>
        <authorList>
            <consortium name="Lawrence Berkeley National Laboratory"/>
            <person name="Hensen N."/>
            <person name="Bonometti L."/>
            <person name="Westerberg I."/>
            <person name="Brannstrom I.O."/>
            <person name="Guillou S."/>
            <person name="Cros-Aarteil S."/>
            <person name="Calhoun S."/>
            <person name="Haridas S."/>
            <person name="Kuo A."/>
            <person name="Mondo S."/>
            <person name="Pangilinan J."/>
            <person name="Riley R."/>
            <person name="Labutti K."/>
            <person name="Andreopoulos B."/>
            <person name="Lipzen A."/>
            <person name="Chen C."/>
            <person name="Yanf M."/>
            <person name="Daum C."/>
            <person name="Ng V."/>
            <person name="Clum A."/>
            <person name="Steindorff A."/>
            <person name="Ohm R."/>
            <person name="Martin F."/>
            <person name="Silar P."/>
            <person name="Natvig D."/>
            <person name="Lalanne C."/>
            <person name="Gautier V."/>
            <person name="Ament-Velasquez S.L."/>
            <person name="Kruys A."/>
            <person name="Hutchinson M.I."/>
            <person name="Powell A.J."/>
            <person name="Barry K."/>
            <person name="Miller A.N."/>
            <person name="Grigoriev I.V."/>
            <person name="Debuchy R."/>
            <person name="Gladieux P."/>
            <person name="Thoren M.H."/>
            <person name="Johannesson H."/>
        </authorList>
    </citation>
    <scope>NUCLEOTIDE SEQUENCE</scope>
    <source>
        <strain evidence="2">SMH2532-1</strain>
    </source>
</reference>
<dbReference type="AlphaFoldDB" id="A0AA39YSN9"/>
<evidence type="ECO:0000313" key="2">
    <source>
        <dbReference type="EMBL" id="KAK0657872.1"/>
    </source>
</evidence>